<dbReference type="KEGG" id="fla:SY85_01380"/>
<organism evidence="2 3">
    <name type="scientific">Flavisolibacter tropicus</name>
    <dbReference type="NCBI Taxonomy" id="1492898"/>
    <lineage>
        <taxon>Bacteria</taxon>
        <taxon>Pseudomonadati</taxon>
        <taxon>Bacteroidota</taxon>
        <taxon>Chitinophagia</taxon>
        <taxon>Chitinophagales</taxon>
        <taxon>Chitinophagaceae</taxon>
        <taxon>Flavisolibacter</taxon>
    </lineage>
</organism>
<dbReference type="RefSeq" id="WP_066401437.1">
    <property type="nucleotide sequence ID" value="NZ_CP011390.1"/>
</dbReference>
<reference evidence="2 3" key="2">
    <citation type="journal article" date="2016" name="Int. J. Syst. Evol. Microbiol.">
        <title>Flavisolibacter tropicus sp. nov., isolated from tropical soil.</title>
        <authorList>
            <person name="Lee J.J."/>
            <person name="Kang M.S."/>
            <person name="Kim G.S."/>
            <person name="Lee C.S."/>
            <person name="Lim S."/>
            <person name="Lee J."/>
            <person name="Roh S.H."/>
            <person name="Kang H."/>
            <person name="Ha J.M."/>
            <person name="Bae S."/>
            <person name="Jung H.Y."/>
            <person name="Kim M.K."/>
        </authorList>
    </citation>
    <scope>NUCLEOTIDE SEQUENCE [LARGE SCALE GENOMIC DNA]</scope>
    <source>
        <strain evidence="2 3">LCS9</strain>
    </source>
</reference>
<dbReference type="AlphaFoldDB" id="A0A172TQU1"/>
<accession>A0A172TQU1</accession>
<dbReference type="STRING" id="1492898.SY85_01380"/>
<sequence>MRPVAALEGGLAGAFALTAVHQLVKRAIPQAPRLDLLGMAALSKLLKSVGKNPPREQSLYYITMAGDIVSNSLYYSLAGVGKKKNSLLRGSVLGLAAGLGAIFLPEPLGLNASYSKRTVPTQIMTIAWYTLGGFVSALIMKKLESRREAKDDGMVEKAALH</sequence>
<protein>
    <submittedName>
        <fullName evidence="2">Uncharacterized protein</fullName>
    </submittedName>
</protein>
<evidence type="ECO:0000313" key="2">
    <source>
        <dbReference type="EMBL" id="ANE49352.1"/>
    </source>
</evidence>
<feature type="transmembrane region" description="Helical" evidence="1">
    <location>
        <begin position="87"/>
        <end position="104"/>
    </location>
</feature>
<dbReference type="EMBL" id="CP011390">
    <property type="protein sequence ID" value="ANE49352.1"/>
    <property type="molecule type" value="Genomic_DNA"/>
</dbReference>
<dbReference type="Proteomes" id="UP000077177">
    <property type="component" value="Chromosome"/>
</dbReference>
<evidence type="ECO:0000313" key="3">
    <source>
        <dbReference type="Proteomes" id="UP000077177"/>
    </source>
</evidence>
<gene>
    <name evidence="2" type="ORF">SY85_01380</name>
</gene>
<keyword evidence="1" id="KW-0812">Transmembrane</keyword>
<name>A0A172TQU1_9BACT</name>
<reference evidence="3" key="1">
    <citation type="submission" date="2015-01" db="EMBL/GenBank/DDBJ databases">
        <title>Flavisolibacter sp./LCS9/ whole genome sequencing.</title>
        <authorList>
            <person name="Kim M.K."/>
            <person name="Srinivasan S."/>
            <person name="Lee J.-J."/>
        </authorList>
    </citation>
    <scope>NUCLEOTIDE SEQUENCE [LARGE SCALE GENOMIC DNA]</scope>
    <source>
        <strain evidence="3">LCS9</strain>
    </source>
</reference>
<keyword evidence="1" id="KW-0472">Membrane</keyword>
<keyword evidence="3" id="KW-1185">Reference proteome</keyword>
<feature type="transmembrane region" description="Helical" evidence="1">
    <location>
        <begin position="119"/>
        <end position="140"/>
    </location>
</feature>
<keyword evidence="1" id="KW-1133">Transmembrane helix</keyword>
<evidence type="ECO:0000256" key="1">
    <source>
        <dbReference type="SAM" id="Phobius"/>
    </source>
</evidence>
<proteinExistence type="predicted"/>